<keyword evidence="4 6" id="KW-0472">Membrane</keyword>
<evidence type="ECO:0000256" key="2">
    <source>
        <dbReference type="ARBA" id="ARBA00022692"/>
    </source>
</evidence>
<dbReference type="EMBL" id="JAUEDM010000001">
    <property type="protein sequence ID" value="KAK3329727.1"/>
    <property type="molecule type" value="Genomic_DNA"/>
</dbReference>
<dbReference type="PANTHER" id="PTHR23501:SF59">
    <property type="entry name" value="MAJOR FACILITATOR SUPERFAMILY (MFS) PROFILE DOMAIN-CONTAINING PROTEIN-RELATED"/>
    <property type="match status" value="1"/>
</dbReference>
<dbReference type="SUPFAM" id="SSF103473">
    <property type="entry name" value="MFS general substrate transporter"/>
    <property type="match status" value="2"/>
</dbReference>
<feature type="transmembrane region" description="Helical" evidence="6">
    <location>
        <begin position="189"/>
        <end position="210"/>
    </location>
</feature>
<feature type="transmembrane region" description="Helical" evidence="6">
    <location>
        <begin position="128"/>
        <end position="154"/>
    </location>
</feature>
<keyword evidence="9" id="KW-1185">Reference proteome</keyword>
<feature type="transmembrane region" description="Helical" evidence="6">
    <location>
        <begin position="452"/>
        <end position="473"/>
    </location>
</feature>
<feature type="transmembrane region" description="Helical" evidence="6">
    <location>
        <begin position="356"/>
        <end position="381"/>
    </location>
</feature>
<evidence type="ECO:0000259" key="7">
    <source>
        <dbReference type="PROSITE" id="PS50850"/>
    </source>
</evidence>
<name>A0AAE0IRM9_9PEZI</name>
<feature type="transmembrane region" description="Helical" evidence="6">
    <location>
        <begin position="216"/>
        <end position="236"/>
    </location>
</feature>
<keyword evidence="2 6" id="KW-0812">Transmembrane</keyword>
<dbReference type="Pfam" id="PF07690">
    <property type="entry name" value="MFS_1"/>
    <property type="match status" value="1"/>
</dbReference>
<organism evidence="8 9">
    <name type="scientific">Apodospora peruviana</name>
    <dbReference type="NCBI Taxonomy" id="516989"/>
    <lineage>
        <taxon>Eukaryota</taxon>
        <taxon>Fungi</taxon>
        <taxon>Dikarya</taxon>
        <taxon>Ascomycota</taxon>
        <taxon>Pezizomycotina</taxon>
        <taxon>Sordariomycetes</taxon>
        <taxon>Sordariomycetidae</taxon>
        <taxon>Sordariales</taxon>
        <taxon>Lasiosphaeriaceae</taxon>
        <taxon>Apodospora</taxon>
    </lineage>
</organism>
<feature type="transmembrane region" description="Helical" evidence="6">
    <location>
        <begin position="527"/>
        <end position="546"/>
    </location>
</feature>
<dbReference type="GO" id="GO:0022857">
    <property type="term" value="F:transmembrane transporter activity"/>
    <property type="evidence" value="ECO:0007669"/>
    <property type="project" value="InterPro"/>
</dbReference>
<dbReference type="AlphaFoldDB" id="A0AAE0IRM9"/>
<dbReference type="InterPro" id="IPR036259">
    <property type="entry name" value="MFS_trans_sf"/>
</dbReference>
<evidence type="ECO:0000256" key="5">
    <source>
        <dbReference type="SAM" id="MobiDB-lite"/>
    </source>
</evidence>
<reference evidence="8" key="1">
    <citation type="journal article" date="2023" name="Mol. Phylogenet. Evol.">
        <title>Genome-scale phylogeny and comparative genomics of the fungal order Sordariales.</title>
        <authorList>
            <person name="Hensen N."/>
            <person name="Bonometti L."/>
            <person name="Westerberg I."/>
            <person name="Brannstrom I.O."/>
            <person name="Guillou S."/>
            <person name="Cros-Aarteil S."/>
            <person name="Calhoun S."/>
            <person name="Haridas S."/>
            <person name="Kuo A."/>
            <person name="Mondo S."/>
            <person name="Pangilinan J."/>
            <person name="Riley R."/>
            <person name="LaButti K."/>
            <person name="Andreopoulos B."/>
            <person name="Lipzen A."/>
            <person name="Chen C."/>
            <person name="Yan M."/>
            <person name="Daum C."/>
            <person name="Ng V."/>
            <person name="Clum A."/>
            <person name="Steindorff A."/>
            <person name="Ohm R.A."/>
            <person name="Martin F."/>
            <person name="Silar P."/>
            <person name="Natvig D.O."/>
            <person name="Lalanne C."/>
            <person name="Gautier V."/>
            <person name="Ament-Velasquez S.L."/>
            <person name="Kruys A."/>
            <person name="Hutchinson M.I."/>
            <person name="Powell A.J."/>
            <person name="Barry K."/>
            <person name="Miller A.N."/>
            <person name="Grigoriev I.V."/>
            <person name="Debuchy R."/>
            <person name="Gladieux P."/>
            <person name="Hiltunen Thoren M."/>
            <person name="Johannesson H."/>
        </authorList>
    </citation>
    <scope>NUCLEOTIDE SEQUENCE</scope>
    <source>
        <strain evidence="8">CBS 118394</strain>
    </source>
</reference>
<dbReference type="Gene3D" id="1.20.1250.20">
    <property type="entry name" value="MFS general substrate transporter like domains"/>
    <property type="match status" value="2"/>
</dbReference>
<dbReference type="PRINTS" id="PR01036">
    <property type="entry name" value="TCRTETB"/>
</dbReference>
<evidence type="ECO:0000256" key="4">
    <source>
        <dbReference type="ARBA" id="ARBA00023136"/>
    </source>
</evidence>
<evidence type="ECO:0000313" key="9">
    <source>
        <dbReference type="Proteomes" id="UP001283341"/>
    </source>
</evidence>
<feature type="compositionally biased region" description="Basic and acidic residues" evidence="5">
    <location>
        <begin position="566"/>
        <end position="583"/>
    </location>
</feature>
<evidence type="ECO:0000256" key="3">
    <source>
        <dbReference type="ARBA" id="ARBA00022989"/>
    </source>
</evidence>
<comment type="subcellular location">
    <subcellularLocation>
        <location evidence="1">Membrane</location>
        <topology evidence="1">Multi-pass membrane protein</topology>
    </subcellularLocation>
</comment>
<reference evidence="8" key="2">
    <citation type="submission" date="2023-06" db="EMBL/GenBank/DDBJ databases">
        <authorList>
            <consortium name="Lawrence Berkeley National Laboratory"/>
            <person name="Haridas S."/>
            <person name="Hensen N."/>
            <person name="Bonometti L."/>
            <person name="Westerberg I."/>
            <person name="Brannstrom I.O."/>
            <person name="Guillou S."/>
            <person name="Cros-Aarteil S."/>
            <person name="Calhoun S."/>
            <person name="Kuo A."/>
            <person name="Mondo S."/>
            <person name="Pangilinan J."/>
            <person name="Riley R."/>
            <person name="Labutti K."/>
            <person name="Andreopoulos B."/>
            <person name="Lipzen A."/>
            <person name="Chen C."/>
            <person name="Yanf M."/>
            <person name="Daum C."/>
            <person name="Ng V."/>
            <person name="Clum A."/>
            <person name="Steindorff A."/>
            <person name="Ohm R."/>
            <person name="Martin F."/>
            <person name="Silar P."/>
            <person name="Natvig D."/>
            <person name="Lalanne C."/>
            <person name="Gautier V."/>
            <person name="Ament-Velasquez S.L."/>
            <person name="Kruys A."/>
            <person name="Hutchinson M.I."/>
            <person name="Powell A.J."/>
            <person name="Barry K."/>
            <person name="Miller A.N."/>
            <person name="Grigoriev I.V."/>
            <person name="Debuchy R."/>
            <person name="Gladieux P."/>
            <person name="Thoren M.H."/>
            <person name="Johannesson H."/>
        </authorList>
    </citation>
    <scope>NUCLEOTIDE SEQUENCE</scope>
    <source>
        <strain evidence="8">CBS 118394</strain>
    </source>
</reference>
<evidence type="ECO:0000256" key="1">
    <source>
        <dbReference type="ARBA" id="ARBA00004141"/>
    </source>
</evidence>
<feature type="region of interest" description="Disordered" evidence="5">
    <location>
        <begin position="1"/>
        <end position="45"/>
    </location>
</feature>
<gene>
    <name evidence="8" type="ORF">B0H66DRAFT_541911</name>
</gene>
<feature type="transmembrane region" description="Helical" evidence="6">
    <location>
        <begin position="413"/>
        <end position="431"/>
    </location>
</feature>
<feature type="transmembrane region" description="Helical" evidence="6">
    <location>
        <begin position="257"/>
        <end position="277"/>
    </location>
</feature>
<evidence type="ECO:0000313" key="8">
    <source>
        <dbReference type="EMBL" id="KAK3329727.1"/>
    </source>
</evidence>
<dbReference type="Proteomes" id="UP001283341">
    <property type="component" value="Unassembled WGS sequence"/>
</dbReference>
<dbReference type="PANTHER" id="PTHR23501">
    <property type="entry name" value="MAJOR FACILITATOR SUPERFAMILY"/>
    <property type="match status" value="1"/>
</dbReference>
<dbReference type="PROSITE" id="PS50850">
    <property type="entry name" value="MFS"/>
    <property type="match status" value="1"/>
</dbReference>
<accession>A0AAE0IRM9</accession>
<keyword evidence="3 6" id="KW-1133">Transmembrane helix</keyword>
<evidence type="ECO:0000256" key="6">
    <source>
        <dbReference type="SAM" id="Phobius"/>
    </source>
</evidence>
<proteinExistence type="predicted"/>
<feature type="transmembrane region" description="Helical" evidence="6">
    <location>
        <begin position="98"/>
        <end position="116"/>
    </location>
</feature>
<feature type="transmembrane region" description="Helical" evidence="6">
    <location>
        <begin position="283"/>
        <end position="302"/>
    </location>
</feature>
<sequence length="583" mass="62754">MMAAAVSINNNNREDELEAGISTSKEEPPPTTTTPNSKEEAKKLSDDELEPIFKPTREFLLAFLALCTITLAVAFDATSLAVAIPAISTALGGTALEAFWSGTSFLLSSTVLQPTLASLSSIFGRKNLIYVSSFLFGAGSLIAALAGNFTVILVGRTIQGAGGGGIITLTEVVVTDLVPLAVRGQWFSLLSAMWSIGTVTGPLIGAGFAQNVSWRWIFYINLPVIGLGLLFIIIFLHQRKIPGGIAYKMRRFDYFGSILFITSMTGFLFGVTTGGVIYEWSSFRVLLPLLVGPAGLAGFLFYEFNYALEPIVNRGLFKNWDLIASYLMTVFHGAVLWSLMYFLVLYYQGVKFYTPIISAVAALPESLTVAPAAVAIGIIAGKTGHYRWAMWVGWLLTTMGTGILLLLRPDTTVVQWIFLNIPVGLGSGMLFPGMGLSIQAACDPALNGQAMAFYSFARGVGQAIGVAISGVIFQNVFKRKLVNLAGFAGVADEYSRDATIVVGIINTMPDSADKTDLVKAYSESLHMIWAAMIAFSGLCSILSFTIKGFSLSQEHVTQQGMVSRTADGKPERKDEEAVRSKSL</sequence>
<dbReference type="InterPro" id="IPR020846">
    <property type="entry name" value="MFS_dom"/>
</dbReference>
<comment type="caution">
    <text evidence="8">The sequence shown here is derived from an EMBL/GenBank/DDBJ whole genome shotgun (WGS) entry which is preliminary data.</text>
</comment>
<feature type="transmembrane region" description="Helical" evidence="6">
    <location>
        <begin position="388"/>
        <end position="407"/>
    </location>
</feature>
<feature type="region of interest" description="Disordered" evidence="5">
    <location>
        <begin position="560"/>
        <end position="583"/>
    </location>
</feature>
<dbReference type="InterPro" id="IPR011701">
    <property type="entry name" value="MFS"/>
</dbReference>
<dbReference type="GO" id="GO:0005886">
    <property type="term" value="C:plasma membrane"/>
    <property type="evidence" value="ECO:0007669"/>
    <property type="project" value="TreeGrafter"/>
</dbReference>
<feature type="domain" description="Major facilitator superfamily (MFS) profile" evidence="7">
    <location>
        <begin position="62"/>
        <end position="515"/>
    </location>
</feature>
<feature type="transmembrane region" description="Helical" evidence="6">
    <location>
        <begin position="59"/>
        <end position="86"/>
    </location>
</feature>
<feature type="transmembrane region" description="Helical" evidence="6">
    <location>
        <begin position="323"/>
        <end position="344"/>
    </location>
</feature>
<protein>
    <submittedName>
        <fullName evidence="8">Major facilitator superfamily transporter</fullName>
    </submittedName>
</protein>